<accession>A0A3B3XW80</accession>
<dbReference type="InterPro" id="IPR000337">
    <property type="entry name" value="GPCR_3"/>
</dbReference>
<dbReference type="InterPro" id="IPR001828">
    <property type="entry name" value="ANF_lig-bd_rcpt"/>
</dbReference>
<feature type="domain" description="G-protein coupled receptors family 3 profile" evidence="12">
    <location>
        <begin position="596"/>
        <end position="820"/>
    </location>
</feature>
<evidence type="ECO:0000256" key="2">
    <source>
        <dbReference type="ARBA" id="ARBA00022475"/>
    </source>
</evidence>
<dbReference type="GO" id="GO:0005886">
    <property type="term" value="C:plasma membrane"/>
    <property type="evidence" value="ECO:0007669"/>
    <property type="project" value="UniProtKB-SubCell"/>
</dbReference>
<dbReference type="GO" id="GO:0004930">
    <property type="term" value="F:G protein-coupled receptor activity"/>
    <property type="evidence" value="ECO:0007669"/>
    <property type="project" value="UniProtKB-KW"/>
</dbReference>
<keyword evidence="9" id="KW-0325">Glycoprotein</keyword>
<feature type="transmembrane region" description="Helical" evidence="11">
    <location>
        <begin position="757"/>
        <end position="781"/>
    </location>
</feature>
<comment type="subcellular location">
    <subcellularLocation>
        <location evidence="1">Cell membrane</location>
        <topology evidence="1">Multi-pass membrane protein</topology>
    </subcellularLocation>
</comment>
<evidence type="ECO:0000256" key="3">
    <source>
        <dbReference type="ARBA" id="ARBA00022692"/>
    </source>
</evidence>
<dbReference type="STRING" id="48701.ENSPMEP00000019160"/>
<evidence type="ECO:0000256" key="10">
    <source>
        <dbReference type="ARBA" id="ARBA00023224"/>
    </source>
</evidence>
<dbReference type="AlphaFoldDB" id="A0A3B3XW80"/>
<keyword evidence="3 11" id="KW-0812">Transmembrane</keyword>
<dbReference type="Gene3D" id="3.40.50.2300">
    <property type="match status" value="2"/>
</dbReference>
<sequence length="837" mass="93547">MRRAFQEKAHTAGVESTACTSDSTMFLLKLLVTFMSVFHFSSENTDLHAYLDGDVIIGGLFPVHAKTNRTTDPGPINCTAFNIQTFLRTQVMIYSIQEINQRTPRLLPNLTLGYDIYDTCGDVSLAIRATLQLLKDQSDPQRCLIPASINSSLPEPETKVVIGEAFSEVSVAVARVLALPSISYASTSEQLSLKYKFPTFLRTVSSDKHQTQAIYELVKNFSWQSVAIVGSIDGYGKFGTDSLMQLFSDNNICVDFVEILPDTFDKNCSTARHLLEKIENSTAEAIIMFTQEINVQIILEAVIEKNLNRTWIASDTWSTSSTISEKKGIKSIGPVFGFIFRQKEVPGFKDYVTSMFNGTTNNILSYYQVFTNGSKDDMKCNCKNKTADPSCLYCYIDHDESYNIYMAVQFIAEGLRILLKCNNQSCERTKFSAVEVNKLIMILDQNINITVNDTNIYFDENGDPSLGYDILFWNTSESKEGHPVLILLSLSQVSVFNCSRTCQPGQRMELQNGKCCHGCVDCSPQEYSNGNGQCYICYLFCFCLKYNFILSYFICHQFEAIRSEALGLYQDNDPKRTIVPLLFPMIAIVIGLNCGTPIVKAIGGCLCYVEMASLLLGFCTTFTFIGKPTQNSCVGIPIFGISFSLCISCILANLIQILLGFSFDPRVGSKIKKLNHPVAVVVIISGVQLGVSLAWLIVLPRLPSVEQKESTILYQCNMSEESKKFFAATIVYNSFWGLVCFVFAFKGRQLPDIYKNASLITVSMVLFLIIWIVFLPIYLTLDGKYKPAISSAAILISCISILGCHLAPKCYIMLFRKEINNQNAIKFCDFMSMKSTL</sequence>
<feature type="transmembrane region" description="Helical" evidence="11">
    <location>
        <begin position="674"/>
        <end position="698"/>
    </location>
</feature>
<dbReference type="Proteomes" id="UP000261480">
    <property type="component" value="Unplaced"/>
</dbReference>
<feature type="transmembrane region" description="Helical" evidence="11">
    <location>
        <begin position="578"/>
        <end position="599"/>
    </location>
</feature>
<name>A0A3B3XW80_9TELE</name>
<evidence type="ECO:0000313" key="13">
    <source>
        <dbReference type="Ensembl" id="ENSPMEP00000019160.1"/>
    </source>
</evidence>
<dbReference type="PRINTS" id="PR00248">
    <property type="entry name" value="GPCRMGR"/>
</dbReference>
<feature type="transmembrane region" description="Helical" evidence="11">
    <location>
        <begin position="725"/>
        <end position="745"/>
    </location>
</feature>
<organism evidence="13 14">
    <name type="scientific">Poecilia mexicana</name>
    <dbReference type="NCBI Taxonomy" id="48701"/>
    <lineage>
        <taxon>Eukaryota</taxon>
        <taxon>Metazoa</taxon>
        <taxon>Chordata</taxon>
        <taxon>Craniata</taxon>
        <taxon>Vertebrata</taxon>
        <taxon>Euteleostomi</taxon>
        <taxon>Actinopterygii</taxon>
        <taxon>Neopterygii</taxon>
        <taxon>Teleostei</taxon>
        <taxon>Neoteleostei</taxon>
        <taxon>Acanthomorphata</taxon>
        <taxon>Ovalentaria</taxon>
        <taxon>Atherinomorphae</taxon>
        <taxon>Cyprinodontiformes</taxon>
        <taxon>Poeciliidae</taxon>
        <taxon>Poeciliinae</taxon>
        <taxon>Poecilia</taxon>
    </lineage>
</organism>
<dbReference type="Pfam" id="PF00003">
    <property type="entry name" value="7tm_3"/>
    <property type="match status" value="1"/>
</dbReference>
<keyword evidence="10" id="KW-0807">Transducer</keyword>
<evidence type="ECO:0000256" key="4">
    <source>
        <dbReference type="ARBA" id="ARBA00022729"/>
    </source>
</evidence>
<keyword evidence="7 11" id="KW-0472">Membrane</keyword>
<dbReference type="PROSITE" id="PS50259">
    <property type="entry name" value="G_PROTEIN_RECEP_F3_4"/>
    <property type="match status" value="1"/>
</dbReference>
<keyword evidence="2" id="KW-1003">Cell membrane</keyword>
<evidence type="ECO:0000256" key="9">
    <source>
        <dbReference type="ARBA" id="ARBA00023180"/>
    </source>
</evidence>
<dbReference type="InterPro" id="IPR028082">
    <property type="entry name" value="Peripla_BP_I"/>
</dbReference>
<dbReference type="PANTHER" id="PTHR24061">
    <property type="entry name" value="CALCIUM-SENSING RECEPTOR-RELATED"/>
    <property type="match status" value="1"/>
</dbReference>
<evidence type="ECO:0000313" key="14">
    <source>
        <dbReference type="Proteomes" id="UP000261480"/>
    </source>
</evidence>
<reference evidence="13" key="2">
    <citation type="submission" date="2025-09" db="UniProtKB">
        <authorList>
            <consortium name="Ensembl"/>
        </authorList>
    </citation>
    <scope>IDENTIFICATION</scope>
</reference>
<evidence type="ECO:0000256" key="1">
    <source>
        <dbReference type="ARBA" id="ARBA00004651"/>
    </source>
</evidence>
<feature type="transmembrane region" description="Helical" evidence="11">
    <location>
        <begin position="638"/>
        <end position="662"/>
    </location>
</feature>
<dbReference type="InterPro" id="IPR000068">
    <property type="entry name" value="GPCR_3_Ca_sens_rcpt-rel"/>
</dbReference>
<feature type="transmembrane region" description="Helical" evidence="11">
    <location>
        <begin position="787"/>
        <end position="807"/>
    </location>
</feature>
<dbReference type="FunFam" id="3.40.50.2300:FF:000016">
    <property type="entry name" value="Taste 1 receptor member 2"/>
    <property type="match status" value="1"/>
</dbReference>
<evidence type="ECO:0000259" key="12">
    <source>
        <dbReference type="PROSITE" id="PS50259"/>
    </source>
</evidence>
<keyword evidence="5 11" id="KW-1133">Transmembrane helix</keyword>
<dbReference type="Ensembl" id="ENSPMET00000028461.1">
    <property type="protein sequence ID" value="ENSPMEP00000019160.1"/>
    <property type="gene ID" value="ENSPMEG00000022155.1"/>
</dbReference>
<reference evidence="13" key="1">
    <citation type="submission" date="2025-08" db="UniProtKB">
        <authorList>
            <consortium name="Ensembl"/>
        </authorList>
    </citation>
    <scope>IDENTIFICATION</scope>
</reference>
<protein>
    <recommendedName>
        <fullName evidence="12">G-protein coupled receptors family 3 profile domain-containing protein</fullName>
    </recommendedName>
</protein>
<keyword evidence="8" id="KW-0675">Receptor</keyword>
<evidence type="ECO:0000256" key="7">
    <source>
        <dbReference type="ARBA" id="ARBA00023136"/>
    </source>
</evidence>
<evidence type="ECO:0000256" key="11">
    <source>
        <dbReference type="SAM" id="Phobius"/>
    </source>
</evidence>
<dbReference type="InterPro" id="IPR017978">
    <property type="entry name" value="GPCR_3_C"/>
</dbReference>
<evidence type="ECO:0000256" key="8">
    <source>
        <dbReference type="ARBA" id="ARBA00023170"/>
    </source>
</evidence>
<dbReference type="PANTHER" id="PTHR24061:SF422">
    <property type="entry name" value="G-PROTEIN COUPLED RECEPTORS FAMILY 3 PROFILE DOMAIN-CONTAINING PROTEIN"/>
    <property type="match status" value="1"/>
</dbReference>
<keyword evidence="4" id="KW-0732">Signal</keyword>
<feature type="transmembrane region" description="Helical" evidence="11">
    <location>
        <begin position="606"/>
        <end position="626"/>
    </location>
</feature>
<evidence type="ECO:0000256" key="6">
    <source>
        <dbReference type="ARBA" id="ARBA00023040"/>
    </source>
</evidence>
<keyword evidence="14" id="KW-1185">Reference proteome</keyword>
<dbReference type="SUPFAM" id="SSF53822">
    <property type="entry name" value="Periplasmic binding protein-like I"/>
    <property type="match status" value="1"/>
</dbReference>
<keyword evidence="6" id="KW-0297">G-protein coupled receptor</keyword>
<proteinExistence type="predicted"/>
<dbReference type="Pfam" id="PF01094">
    <property type="entry name" value="ANF_receptor"/>
    <property type="match status" value="1"/>
</dbReference>
<evidence type="ECO:0000256" key="5">
    <source>
        <dbReference type="ARBA" id="ARBA00022989"/>
    </source>
</evidence>